<evidence type="ECO:0000313" key="2">
    <source>
        <dbReference type="EMBL" id="EQD53588.1"/>
    </source>
</evidence>
<dbReference type="GO" id="GO:0016740">
    <property type="term" value="F:transferase activity"/>
    <property type="evidence" value="ECO:0007669"/>
    <property type="project" value="UniProtKB-KW"/>
</dbReference>
<dbReference type="NCBIfam" id="TIGR03800">
    <property type="entry name" value="PLP_synth_Pdx2"/>
    <property type="match status" value="1"/>
</dbReference>
<protein>
    <submittedName>
        <fullName evidence="2">Glutamine amidotransferase subunit PdxT</fullName>
    </submittedName>
</protein>
<reference evidence="2" key="1">
    <citation type="submission" date="2013-08" db="EMBL/GenBank/DDBJ databases">
        <authorList>
            <person name="Mendez C."/>
            <person name="Richter M."/>
            <person name="Ferrer M."/>
            <person name="Sanchez J."/>
        </authorList>
    </citation>
    <scope>NUCLEOTIDE SEQUENCE</scope>
</reference>
<feature type="non-terminal residue" evidence="2">
    <location>
        <position position="150"/>
    </location>
</feature>
<dbReference type="PANTHER" id="PTHR31559">
    <property type="entry name" value="PYRIDOXAL 5'-PHOSPHATE SYNTHASE SUBUNIT SNO"/>
    <property type="match status" value="1"/>
</dbReference>
<dbReference type="PANTHER" id="PTHR31559:SF0">
    <property type="entry name" value="PYRIDOXAL 5'-PHOSPHATE SYNTHASE SUBUNIT SNO1-RELATED"/>
    <property type="match status" value="1"/>
</dbReference>
<keyword evidence="1 2" id="KW-0315">Glutamine amidotransferase</keyword>
<dbReference type="GO" id="GO:1903600">
    <property type="term" value="C:glutaminase complex"/>
    <property type="evidence" value="ECO:0007669"/>
    <property type="project" value="TreeGrafter"/>
</dbReference>
<dbReference type="GO" id="GO:0042823">
    <property type="term" value="P:pyridoxal phosphate biosynthetic process"/>
    <property type="evidence" value="ECO:0007669"/>
    <property type="project" value="InterPro"/>
</dbReference>
<dbReference type="GO" id="GO:0005829">
    <property type="term" value="C:cytosol"/>
    <property type="evidence" value="ECO:0007669"/>
    <property type="project" value="TreeGrafter"/>
</dbReference>
<gene>
    <name evidence="2" type="ORF">B1B_10155</name>
</gene>
<dbReference type="AlphaFoldDB" id="T1A9W5"/>
<dbReference type="InterPro" id="IPR029062">
    <property type="entry name" value="Class_I_gatase-like"/>
</dbReference>
<proteinExistence type="predicted"/>
<dbReference type="EMBL" id="AUZY01006682">
    <property type="protein sequence ID" value="EQD53588.1"/>
    <property type="molecule type" value="Genomic_DNA"/>
</dbReference>
<dbReference type="Gene3D" id="3.40.50.880">
    <property type="match status" value="1"/>
</dbReference>
<dbReference type="PIRSF" id="PIRSF005639">
    <property type="entry name" value="Glut_amidoT_SNO"/>
    <property type="match status" value="1"/>
</dbReference>
<evidence type="ECO:0000256" key="1">
    <source>
        <dbReference type="ARBA" id="ARBA00022962"/>
    </source>
</evidence>
<dbReference type="Pfam" id="PF01174">
    <property type="entry name" value="SNO"/>
    <property type="match status" value="1"/>
</dbReference>
<comment type="caution">
    <text evidence="2">The sequence shown here is derived from an EMBL/GenBank/DDBJ whole genome shotgun (WGS) entry which is preliminary data.</text>
</comment>
<dbReference type="InterPro" id="IPR002161">
    <property type="entry name" value="PdxT/SNO"/>
</dbReference>
<dbReference type="GO" id="GO:0008614">
    <property type="term" value="P:pyridoxine metabolic process"/>
    <property type="evidence" value="ECO:0007669"/>
    <property type="project" value="TreeGrafter"/>
</dbReference>
<dbReference type="GO" id="GO:0004359">
    <property type="term" value="F:glutaminase activity"/>
    <property type="evidence" value="ECO:0007669"/>
    <property type="project" value="InterPro"/>
</dbReference>
<accession>T1A9W5</accession>
<dbReference type="SUPFAM" id="SSF52317">
    <property type="entry name" value="Class I glutamine amidotransferase-like"/>
    <property type="match status" value="1"/>
</dbReference>
<dbReference type="PROSITE" id="PS51130">
    <property type="entry name" value="PDXT_SNO_2"/>
    <property type="match status" value="1"/>
</dbReference>
<keyword evidence="2" id="KW-0808">Transferase</keyword>
<organism evidence="2">
    <name type="scientific">mine drainage metagenome</name>
    <dbReference type="NCBI Taxonomy" id="410659"/>
    <lineage>
        <taxon>unclassified sequences</taxon>
        <taxon>metagenomes</taxon>
        <taxon>ecological metagenomes</taxon>
    </lineage>
</organism>
<reference evidence="2" key="2">
    <citation type="journal article" date="2014" name="ISME J.">
        <title>Microbial stratification in low pH oxic and suboxic macroscopic growths along an acid mine drainage.</title>
        <authorList>
            <person name="Mendez-Garcia C."/>
            <person name="Mesa V."/>
            <person name="Sprenger R.R."/>
            <person name="Richter M."/>
            <person name="Diez M.S."/>
            <person name="Solano J."/>
            <person name="Bargiela R."/>
            <person name="Golyshina O.V."/>
            <person name="Manteca A."/>
            <person name="Ramos J.L."/>
            <person name="Gallego J.R."/>
            <person name="Llorente I."/>
            <person name="Martins Dos Santos V.A."/>
            <person name="Jensen O.N."/>
            <person name="Pelaez A.I."/>
            <person name="Sanchez J."/>
            <person name="Ferrer M."/>
        </authorList>
    </citation>
    <scope>NUCLEOTIDE SEQUENCE</scope>
</reference>
<sequence length="150" mass="15769">MKVGVLALQGDVPEHLRTVGGLLPPESVVAVRSRAQLAEVEALFLPGGESTTIARLLHDADLWAPLAHRLAEGLPVLGTCAGLILLSRELAPSPGGADPPTFGALDVRVRRNDYGSQRASFEGPVRVDGVEGDPFPGVFIRAPRILDLGP</sequence>
<name>T1A9W5_9ZZZZ</name>